<dbReference type="Proteomes" id="UP000597762">
    <property type="component" value="Unassembled WGS sequence"/>
</dbReference>
<protein>
    <submittedName>
        <fullName evidence="2">Uncharacterized protein</fullName>
    </submittedName>
</protein>
<comment type="caution">
    <text evidence="2">The sequence shown here is derived from an EMBL/GenBank/DDBJ whole genome shotgun (WGS) entry which is preliminary data.</text>
</comment>
<name>A0A812B8F6_ACAPH</name>
<feature type="transmembrane region" description="Helical" evidence="1">
    <location>
        <begin position="140"/>
        <end position="160"/>
    </location>
</feature>
<keyword evidence="1" id="KW-1133">Transmembrane helix</keyword>
<evidence type="ECO:0000256" key="1">
    <source>
        <dbReference type="SAM" id="Phobius"/>
    </source>
</evidence>
<feature type="transmembrane region" description="Helical" evidence="1">
    <location>
        <begin position="172"/>
        <end position="191"/>
    </location>
</feature>
<gene>
    <name evidence="2" type="ORF">SPHA_12834</name>
</gene>
<sequence>MTLSARQGGKGTSSGEQITLHHPLSLSLTFIYLSFILTLSLPHLISLTLYSLNFSLLFHPIPLKLYLLSPSSFLSHPHTPSFTLSYHLLSSHLFISTCLSLYLSHHNRTLYHSHFISLIPFLIISPLFAHPPLSLSLSSYLFHSIPLISFIVSLSFYLYVPMSLFLPLSLQRHISLIFVIIYHPLSLSFYLFLPSSLFIHSLTFILSLSPYFSHPPPSLSYSHPLSPHSLSHPISYTLSHFSSALVPHTLSSSSYSLAKRLSFMCLAIICLCVASFNSFWFAFTYSFHSL</sequence>
<keyword evidence="1" id="KW-0812">Transmembrane</keyword>
<reference evidence="2" key="1">
    <citation type="submission" date="2021-01" db="EMBL/GenBank/DDBJ databases">
        <authorList>
            <person name="Li R."/>
            <person name="Bekaert M."/>
        </authorList>
    </citation>
    <scope>NUCLEOTIDE SEQUENCE</scope>
    <source>
        <strain evidence="2">Farmed</strain>
    </source>
</reference>
<evidence type="ECO:0000313" key="3">
    <source>
        <dbReference type="Proteomes" id="UP000597762"/>
    </source>
</evidence>
<accession>A0A812B8F6</accession>
<keyword evidence="1" id="KW-0472">Membrane</keyword>
<feature type="transmembrane region" description="Helical" evidence="1">
    <location>
        <begin position="261"/>
        <end position="283"/>
    </location>
</feature>
<feature type="transmembrane region" description="Helical" evidence="1">
    <location>
        <begin position="83"/>
        <end position="103"/>
    </location>
</feature>
<dbReference type="EMBL" id="CAHIKZ030000429">
    <property type="protein sequence ID" value="CAE1173882.1"/>
    <property type="molecule type" value="Genomic_DNA"/>
</dbReference>
<proteinExistence type="predicted"/>
<organism evidence="2 3">
    <name type="scientific">Acanthosepion pharaonis</name>
    <name type="common">Pharaoh cuttlefish</name>
    <name type="synonym">Sepia pharaonis</name>
    <dbReference type="NCBI Taxonomy" id="158019"/>
    <lineage>
        <taxon>Eukaryota</taxon>
        <taxon>Metazoa</taxon>
        <taxon>Spiralia</taxon>
        <taxon>Lophotrochozoa</taxon>
        <taxon>Mollusca</taxon>
        <taxon>Cephalopoda</taxon>
        <taxon>Coleoidea</taxon>
        <taxon>Decapodiformes</taxon>
        <taxon>Sepiida</taxon>
        <taxon>Sepiina</taxon>
        <taxon>Sepiidae</taxon>
        <taxon>Acanthosepion</taxon>
    </lineage>
</organism>
<keyword evidence="3" id="KW-1185">Reference proteome</keyword>
<dbReference type="AlphaFoldDB" id="A0A812B8F6"/>
<feature type="transmembrane region" description="Helical" evidence="1">
    <location>
        <begin position="110"/>
        <end position="128"/>
    </location>
</feature>
<evidence type="ECO:0000313" key="2">
    <source>
        <dbReference type="EMBL" id="CAE1173882.1"/>
    </source>
</evidence>